<dbReference type="PROSITE" id="PS50294">
    <property type="entry name" value="WD_REPEATS_REGION"/>
    <property type="match status" value="2"/>
</dbReference>
<evidence type="ECO:0000313" key="3">
    <source>
        <dbReference type="Proteomes" id="UP000886520"/>
    </source>
</evidence>
<keyword evidence="1" id="KW-0853">WD repeat</keyword>
<dbReference type="PANTHER" id="PTHR22844:SF387">
    <property type="entry name" value="F3I6.5 PROTEIN"/>
    <property type="match status" value="1"/>
</dbReference>
<dbReference type="InterPro" id="IPR036322">
    <property type="entry name" value="WD40_repeat_dom_sf"/>
</dbReference>
<feature type="repeat" description="WD" evidence="1">
    <location>
        <begin position="42"/>
        <end position="73"/>
    </location>
</feature>
<dbReference type="PANTHER" id="PTHR22844">
    <property type="entry name" value="F-BOX AND WD40 DOMAIN PROTEIN"/>
    <property type="match status" value="1"/>
</dbReference>
<proteinExistence type="predicted"/>
<dbReference type="SMART" id="SM00320">
    <property type="entry name" value="WD40"/>
    <property type="match status" value="3"/>
</dbReference>
<gene>
    <name evidence="2" type="ORF">GOP47_0021451</name>
</gene>
<reference evidence="2" key="1">
    <citation type="submission" date="2021-01" db="EMBL/GenBank/DDBJ databases">
        <title>Adiantum capillus-veneris genome.</title>
        <authorList>
            <person name="Fang Y."/>
            <person name="Liao Q."/>
        </authorList>
    </citation>
    <scope>NUCLEOTIDE SEQUENCE</scope>
    <source>
        <strain evidence="2">H3</strain>
        <tissue evidence="2">Leaf</tissue>
    </source>
</reference>
<dbReference type="InterPro" id="IPR001680">
    <property type="entry name" value="WD40_rpt"/>
</dbReference>
<dbReference type="Proteomes" id="UP000886520">
    <property type="component" value="Chromosome 21"/>
</dbReference>
<organism evidence="2 3">
    <name type="scientific">Adiantum capillus-veneris</name>
    <name type="common">Maidenhair fern</name>
    <dbReference type="NCBI Taxonomy" id="13818"/>
    <lineage>
        <taxon>Eukaryota</taxon>
        <taxon>Viridiplantae</taxon>
        <taxon>Streptophyta</taxon>
        <taxon>Embryophyta</taxon>
        <taxon>Tracheophyta</taxon>
        <taxon>Polypodiopsida</taxon>
        <taxon>Polypodiidae</taxon>
        <taxon>Polypodiales</taxon>
        <taxon>Pteridineae</taxon>
        <taxon>Pteridaceae</taxon>
        <taxon>Vittarioideae</taxon>
        <taxon>Adiantum</taxon>
    </lineage>
</organism>
<dbReference type="AlphaFoldDB" id="A0A9D4Z698"/>
<sequence length="164" mass="18301">MQHTGTISALAFSANRTLLYSASWDRTFKVWSLYTMQCQKSFTAHMDSINAMLVGPSDGLLYTGSADKSIKVWCPWPTSTKGERRKYKHSMVVALQREQGAAINTMVESGDGSLLYSAGSNRQVFVWRRSSPSWPHKAALVAQLSRLQEKLQGHTRAVLCLAFL</sequence>
<protein>
    <submittedName>
        <fullName evidence="2">Uncharacterized protein</fullName>
    </submittedName>
</protein>
<evidence type="ECO:0000313" key="2">
    <source>
        <dbReference type="EMBL" id="KAI5062904.1"/>
    </source>
</evidence>
<keyword evidence="3" id="KW-1185">Reference proteome</keyword>
<dbReference type="EMBL" id="JABFUD020000021">
    <property type="protein sequence ID" value="KAI5062904.1"/>
    <property type="molecule type" value="Genomic_DNA"/>
</dbReference>
<feature type="repeat" description="WD" evidence="1">
    <location>
        <begin position="1"/>
        <end position="41"/>
    </location>
</feature>
<comment type="caution">
    <text evidence="2">The sequence shown here is derived from an EMBL/GenBank/DDBJ whole genome shotgun (WGS) entry which is preliminary data.</text>
</comment>
<name>A0A9D4Z698_ADICA</name>
<dbReference type="OrthoDB" id="674604at2759"/>
<dbReference type="InterPro" id="IPR015943">
    <property type="entry name" value="WD40/YVTN_repeat-like_dom_sf"/>
</dbReference>
<dbReference type="Pfam" id="PF00400">
    <property type="entry name" value="WD40"/>
    <property type="match status" value="3"/>
</dbReference>
<dbReference type="InterPro" id="IPR045182">
    <property type="entry name" value="JINGUBANG-like"/>
</dbReference>
<evidence type="ECO:0000256" key="1">
    <source>
        <dbReference type="PROSITE-ProRule" id="PRU00221"/>
    </source>
</evidence>
<dbReference type="PROSITE" id="PS50082">
    <property type="entry name" value="WD_REPEATS_2"/>
    <property type="match status" value="2"/>
</dbReference>
<accession>A0A9D4Z698</accession>
<dbReference type="Gene3D" id="2.130.10.10">
    <property type="entry name" value="YVTN repeat-like/Quinoprotein amine dehydrogenase"/>
    <property type="match status" value="2"/>
</dbReference>
<dbReference type="SUPFAM" id="SSF50978">
    <property type="entry name" value="WD40 repeat-like"/>
    <property type="match status" value="1"/>
</dbReference>